<dbReference type="EMBL" id="CABIJS010000011">
    <property type="protein sequence ID" value="VUZ39204.1"/>
    <property type="molecule type" value="Genomic_DNA"/>
</dbReference>
<dbReference type="PANTHER" id="PTHR37984">
    <property type="entry name" value="PROTEIN CBG26694"/>
    <property type="match status" value="1"/>
</dbReference>
<dbReference type="GO" id="GO:0003676">
    <property type="term" value="F:nucleic acid binding"/>
    <property type="evidence" value="ECO:0007669"/>
    <property type="project" value="InterPro"/>
</dbReference>
<dbReference type="InterPro" id="IPR036397">
    <property type="entry name" value="RNaseH_sf"/>
</dbReference>
<dbReference type="SUPFAM" id="SSF53098">
    <property type="entry name" value="Ribonuclease H-like"/>
    <property type="match status" value="1"/>
</dbReference>
<dbReference type="PANTHER" id="PTHR37984:SF5">
    <property type="entry name" value="PROTEIN NYNRIN-LIKE"/>
    <property type="match status" value="1"/>
</dbReference>
<dbReference type="Proteomes" id="UP000321570">
    <property type="component" value="Unassembled WGS sequence"/>
</dbReference>
<dbReference type="InterPro" id="IPR050951">
    <property type="entry name" value="Retrovirus_Pol_polyprotein"/>
</dbReference>
<dbReference type="PROSITE" id="PS50994">
    <property type="entry name" value="INTEGRASE"/>
    <property type="match status" value="1"/>
</dbReference>
<sequence>MFSTQGLPETIVIDNGTHFSSGFLHHFSSSHNITHVDYPPYHPQLNGQEERFVDTLNRALQKSTKEILDAFLLMYRTTPHPALSCPNSMAIHNTLLPLDSTFPSSSSCAKKTFATGTAVYVRDHWSNST</sequence>
<proteinExistence type="predicted"/>
<dbReference type="GO" id="GO:0015074">
    <property type="term" value="P:DNA integration"/>
    <property type="evidence" value="ECO:0007669"/>
    <property type="project" value="InterPro"/>
</dbReference>
<gene>
    <name evidence="2" type="ORF">WMSIL1_LOCUS566</name>
</gene>
<feature type="domain" description="Integrase catalytic" evidence="1">
    <location>
        <begin position="1"/>
        <end position="111"/>
    </location>
</feature>
<dbReference type="InterPro" id="IPR012337">
    <property type="entry name" value="RNaseH-like_sf"/>
</dbReference>
<dbReference type="InterPro" id="IPR001584">
    <property type="entry name" value="Integrase_cat-core"/>
</dbReference>
<evidence type="ECO:0000259" key="1">
    <source>
        <dbReference type="PROSITE" id="PS50994"/>
    </source>
</evidence>
<organism evidence="2 3">
    <name type="scientific">Hymenolepis diminuta</name>
    <name type="common">Rat tapeworm</name>
    <dbReference type="NCBI Taxonomy" id="6216"/>
    <lineage>
        <taxon>Eukaryota</taxon>
        <taxon>Metazoa</taxon>
        <taxon>Spiralia</taxon>
        <taxon>Lophotrochozoa</taxon>
        <taxon>Platyhelminthes</taxon>
        <taxon>Cestoda</taxon>
        <taxon>Eucestoda</taxon>
        <taxon>Cyclophyllidea</taxon>
        <taxon>Hymenolepididae</taxon>
        <taxon>Hymenolepis</taxon>
    </lineage>
</organism>
<name>A0A564XXZ0_HYMDI</name>
<reference evidence="2 3" key="1">
    <citation type="submission" date="2019-07" db="EMBL/GenBank/DDBJ databases">
        <authorList>
            <person name="Jastrzebski P J."/>
            <person name="Paukszto L."/>
            <person name="Jastrzebski P J."/>
        </authorList>
    </citation>
    <scope>NUCLEOTIDE SEQUENCE [LARGE SCALE GENOMIC DNA]</scope>
    <source>
        <strain evidence="2 3">WMS-il1</strain>
    </source>
</reference>
<accession>A0A564XXZ0</accession>
<dbReference type="Gene3D" id="3.30.420.10">
    <property type="entry name" value="Ribonuclease H-like superfamily/Ribonuclease H"/>
    <property type="match status" value="1"/>
</dbReference>
<evidence type="ECO:0000313" key="2">
    <source>
        <dbReference type="EMBL" id="VUZ39204.1"/>
    </source>
</evidence>
<keyword evidence="3" id="KW-1185">Reference proteome</keyword>
<dbReference type="AlphaFoldDB" id="A0A564XXZ0"/>
<evidence type="ECO:0000313" key="3">
    <source>
        <dbReference type="Proteomes" id="UP000321570"/>
    </source>
</evidence>
<protein>
    <recommendedName>
        <fullName evidence="1">Integrase catalytic domain-containing protein</fullName>
    </recommendedName>
</protein>